<dbReference type="Pfam" id="PF00018">
    <property type="entry name" value="SH3_1"/>
    <property type="match status" value="1"/>
</dbReference>
<keyword evidence="2" id="KW-0677">Repeat</keyword>
<evidence type="ECO:0000256" key="2">
    <source>
        <dbReference type="ARBA" id="ARBA00022737"/>
    </source>
</evidence>
<dbReference type="PROSITE" id="PS50002">
    <property type="entry name" value="SH3"/>
    <property type="match status" value="1"/>
</dbReference>
<dbReference type="PROSITE" id="PS51216">
    <property type="entry name" value="NEBULIN"/>
    <property type="match status" value="7"/>
</dbReference>
<dbReference type="SMART" id="SM00326">
    <property type="entry name" value="SH3"/>
    <property type="match status" value="1"/>
</dbReference>
<dbReference type="Gene3D" id="2.30.30.40">
    <property type="entry name" value="SH3 Domains"/>
    <property type="match status" value="1"/>
</dbReference>
<feature type="domain" description="SH3" evidence="6">
    <location>
        <begin position="488"/>
        <end position="547"/>
    </location>
</feature>
<dbReference type="PRINTS" id="PR00510">
    <property type="entry name" value="NEBULIN"/>
</dbReference>
<feature type="compositionally biased region" description="Polar residues" evidence="5">
    <location>
        <begin position="439"/>
        <end position="450"/>
    </location>
</feature>
<dbReference type="AlphaFoldDB" id="A0AAN8JSN7"/>
<dbReference type="EMBL" id="JAZGQO010000007">
    <property type="protein sequence ID" value="KAK6180830.1"/>
    <property type="molecule type" value="Genomic_DNA"/>
</dbReference>
<evidence type="ECO:0000256" key="1">
    <source>
        <dbReference type="ARBA" id="ARBA00022443"/>
    </source>
</evidence>
<dbReference type="InterPro" id="IPR000900">
    <property type="entry name" value="Nebulin_repeat"/>
</dbReference>
<dbReference type="PANTHER" id="PTHR11039:SF64">
    <property type="entry name" value="NEBULIN-RELATED-ANCHORING PROTEIN-LIKE"/>
    <property type="match status" value="1"/>
</dbReference>
<feature type="compositionally biased region" description="Basic and acidic residues" evidence="5">
    <location>
        <begin position="1"/>
        <end position="20"/>
    </location>
</feature>
<feature type="compositionally biased region" description="Basic and acidic residues" evidence="5">
    <location>
        <begin position="42"/>
        <end position="54"/>
    </location>
</feature>
<dbReference type="PANTHER" id="PTHR11039">
    <property type="entry name" value="NEBULIN"/>
    <property type="match status" value="1"/>
</dbReference>
<gene>
    <name evidence="7" type="ORF">SNE40_008810</name>
</gene>
<sequence>MKNTKLRSEHSYKEEFEKTKGSYTTVEDPLALQQAKKTTKVQSEHSYKEDFEKSKGSYTTVEDSVAMQQAKKISKVQSQISYTEDFEKSKGSYTVVEDPVELKQAMKISKVQSEHSYKEDFEKSKGSYTMVEDSVAMQQAKKVSKIQSELSYKEDFEKSKGAYTTVEDDVALKNAMKNTKLQSEHNYKEDFERSKGAYTFVEDAVALQQAKKNTQVQSEVKYKDDFEKNIKGKCMQVPDALSMQTALKTTKTLSENAYHYSEFEKPGVAKHTPVADSLEMKLHQRNKKNVSMVDYHKEIEQAKYKSKPGMDDDGVSYHADFEKLKGKKTSVVSDPETDRIRQNTAIQSNIMYQNVAAKKYDMESRRPEQVMEGRRRFNPGKISEYQPVVQEASTVPVALYGDVRNNSELDYPPTGHQTAKVFDSQQGGDDFTESVPANDFQNGQRRQPGSISDYDPMTAYPQHYNPPQPQPPVFQGGYGQQQPGRGSLHVPSYRAIYDYNAADDDEVSFSEGDLIIDCEVIDDGWMVGRVKRTGQHGMLPSNYVEKA</sequence>
<dbReference type="InterPro" id="IPR013998">
    <property type="entry name" value="Nebulin-like"/>
</dbReference>
<dbReference type="InterPro" id="IPR036028">
    <property type="entry name" value="SH3-like_dom_sf"/>
</dbReference>
<keyword evidence="8" id="KW-1185">Reference proteome</keyword>
<protein>
    <recommendedName>
        <fullName evidence="6">SH3 domain-containing protein</fullName>
    </recommendedName>
</protein>
<reference evidence="7 8" key="1">
    <citation type="submission" date="2024-01" db="EMBL/GenBank/DDBJ databases">
        <title>The genome of the rayed Mediterranean limpet Patella caerulea (Linnaeus, 1758).</title>
        <authorList>
            <person name="Anh-Thu Weber A."/>
            <person name="Halstead-Nussloch G."/>
        </authorList>
    </citation>
    <scope>NUCLEOTIDE SEQUENCE [LARGE SCALE GENOMIC DNA]</scope>
    <source>
        <strain evidence="7">AATW-2023a</strain>
        <tissue evidence="7">Whole specimen</tissue>
    </source>
</reference>
<dbReference type="CDD" id="cd11789">
    <property type="entry name" value="SH3_Nebulin_family_C"/>
    <property type="match status" value="1"/>
</dbReference>
<evidence type="ECO:0000256" key="4">
    <source>
        <dbReference type="PROSITE-ProRule" id="PRU00192"/>
    </source>
</evidence>
<evidence type="ECO:0000256" key="3">
    <source>
        <dbReference type="ARBA" id="ARBA00023203"/>
    </source>
</evidence>
<dbReference type="InterPro" id="IPR055297">
    <property type="entry name" value="NEBU/NEBL"/>
</dbReference>
<evidence type="ECO:0000313" key="7">
    <source>
        <dbReference type="EMBL" id="KAK6180830.1"/>
    </source>
</evidence>
<feature type="region of interest" description="Disordered" evidence="5">
    <location>
        <begin position="1"/>
        <end position="54"/>
    </location>
</feature>
<dbReference type="InterPro" id="IPR001452">
    <property type="entry name" value="SH3_domain"/>
</dbReference>
<evidence type="ECO:0000259" key="6">
    <source>
        <dbReference type="PROSITE" id="PS50002"/>
    </source>
</evidence>
<feature type="region of interest" description="Disordered" evidence="5">
    <location>
        <begin position="423"/>
        <end position="469"/>
    </location>
</feature>
<dbReference type="Proteomes" id="UP001347796">
    <property type="component" value="Unassembled WGS sequence"/>
</dbReference>
<dbReference type="SMART" id="SM00227">
    <property type="entry name" value="NEBU"/>
    <property type="match status" value="9"/>
</dbReference>
<organism evidence="7 8">
    <name type="scientific">Patella caerulea</name>
    <name type="common">Rayed Mediterranean limpet</name>
    <dbReference type="NCBI Taxonomy" id="87958"/>
    <lineage>
        <taxon>Eukaryota</taxon>
        <taxon>Metazoa</taxon>
        <taxon>Spiralia</taxon>
        <taxon>Lophotrochozoa</taxon>
        <taxon>Mollusca</taxon>
        <taxon>Gastropoda</taxon>
        <taxon>Patellogastropoda</taxon>
        <taxon>Patelloidea</taxon>
        <taxon>Patellidae</taxon>
        <taxon>Patella</taxon>
    </lineage>
</organism>
<dbReference type="Pfam" id="PF00880">
    <property type="entry name" value="Nebulin"/>
    <property type="match status" value="6"/>
</dbReference>
<comment type="caution">
    <text evidence="7">The sequence shown here is derived from an EMBL/GenBank/DDBJ whole genome shotgun (WGS) entry which is preliminary data.</text>
</comment>
<proteinExistence type="predicted"/>
<dbReference type="GO" id="GO:0030018">
    <property type="term" value="C:Z disc"/>
    <property type="evidence" value="ECO:0007669"/>
    <property type="project" value="InterPro"/>
</dbReference>
<dbReference type="SUPFAM" id="SSF50044">
    <property type="entry name" value="SH3-domain"/>
    <property type="match status" value="1"/>
</dbReference>
<keyword evidence="1 4" id="KW-0728">SH3 domain</keyword>
<dbReference type="GO" id="GO:0051015">
    <property type="term" value="F:actin filament binding"/>
    <property type="evidence" value="ECO:0007669"/>
    <property type="project" value="InterPro"/>
</dbReference>
<accession>A0AAN8JSN7</accession>
<name>A0AAN8JSN7_PATCE</name>
<dbReference type="PRINTS" id="PR00452">
    <property type="entry name" value="SH3DOMAIN"/>
</dbReference>
<evidence type="ECO:0000256" key="5">
    <source>
        <dbReference type="SAM" id="MobiDB-lite"/>
    </source>
</evidence>
<evidence type="ECO:0000313" key="8">
    <source>
        <dbReference type="Proteomes" id="UP001347796"/>
    </source>
</evidence>
<keyword evidence="3" id="KW-0009">Actin-binding</keyword>